<dbReference type="RefSeq" id="WP_060824740.1">
    <property type="nucleotide sequence ID" value="NZ_AP014938.1"/>
</dbReference>
<evidence type="ECO:0000313" key="1">
    <source>
        <dbReference type="EMBL" id="BAS20841.1"/>
    </source>
</evidence>
<proteinExistence type="predicted"/>
<dbReference type="EMBL" id="AP014938">
    <property type="protein sequence ID" value="BAS20841.1"/>
    <property type="molecule type" value="Genomic_DNA"/>
</dbReference>
<dbReference type="PANTHER" id="PTHR37816">
    <property type="entry name" value="YALI0E33011P"/>
    <property type="match status" value="1"/>
</dbReference>
<dbReference type="PANTHER" id="PTHR37816:SF1">
    <property type="entry name" value="TOXIN"/>
    <property type="match status" value="1"/>
</dbReference>
<accession>A0A0K2S148</accession>
<sequence length="175" mass="20477">MRILIAGPSGSGKTTFAARLGRLLDIPHTEMDSLHWGPNWTPRPSFEADVQALIERPAWITEWQYPQVRGRLLERADVVIYLRYSRAVVMWRVVRRTVRRAVTGQRLWADNVEPPLKNILRDPDNMIRYTWRSYPHVGELLAEARGQHLQKRFIEFRTPRAANQFLRAVQLRGVL</sequence>
<keyword evidence="1" id="KW-0808">Transferase</keyword>
<dbReference type="Proteomes" id="UP000066203">
    <property type="component" value="Chromosome"/>
</dbReference>
<gene>
    <name evidence="1" type="ORF">RM6536_1594</name>
</gene>
<dbReference type="PATRIC" id="fig|43675.28.peg.1632"/>
<organism evidence="1">
    <name type="scientific">Rothia mucilaginosa</name>
    <dbReference type="NCBI Taxonomy" id="43675"/>
    <lineage>
        <taxon>Bacteria</taxon>
        <taxon>Bacillati</taxon>
        <taxon>Actinomycetota</taxon>
        <taxon>Actinomycetes</taxon>
        <taxon>Micrococcales</taxon>
        <taxon>Micrococcaceae</taxon>
        <taxon>Rothia</taxon>
    </lineage>
</organism>
<protein>
    <submittedName>
        <fullName evidence="1">Adenylate kinase</fullName>
    </submittedName>
</protein>
<keyword evidence="1" id="KW-0418">Kinase</keyword>
<evidence type="ECO:0000313" key="2">
    <source>
        <dbReference type="Proteomes" id="UP000066203"/>
    </source>
</evidence>
<dbReference type="AlphaFoldDB" id="A0A0K2S148"/>
<reference evidence="2" key="1">
    <citation type="submission" date="2015-08" db="EMBL/GenBank/DDBJ databases">
        <title>Complete genome sequence of Rothia mucilaginosa strain NUM-Rm6536.</title>
        <authorList>
            <person name="Nambu T."/>
        </authorList>
    </citation>
    <scope>NUCLEOTIDE SEQUENCE [LARGE SCALE GENOMIC DNA]</scope>
    <source>
        <strain evidence="2">NUM-Rm6536</strain>
    </source>
</reference>
<name>A0A0K2S148_9MICC</name>
<dbReference type="InterPro" id="IPR027417">
    <property type="entry name" value="P-loop_NTPase"/>
</dbReference>
<dbReference type="GO" id="GO:0016301">
    <property type="term" value="F:kinase activity"/>
    <property type="evidence" value="ECO:0007669"/>
    <property type="project" value="UniProtKB-KW"/>
</dbReference>
<dbReference type="InterPro" id="IPR052922">
    <property type="entry name" value="Cytidylate_Kinase-2"/>
</dbReference>
<dbReference type="SUPFAM" id="SSF52540">
    <property type="entry name" value="P-loop containing nucleoside triphosphate hydrolases"/>
    <property type="match status" value="1"/>
</dbReference>
<dbReference type="Gene3D" id="3.40.50.300">
    <property type="entry name" value="P-loop containing nucleotide triphosphate hydrolases"/>
    <property type="match status" value="1"/>
</dbReference>